<evidence type="ECO:0000256" key="2">
    <source>
        <dbReference type="ARBA" id="ARBA00022723"/>
    </source>
</evidence>
<dbReference type="Pfam" id="PF04815">
    <property type="entry name" value="Sec23_helical"/>
    <property type="match status" value="1"/>
</dbReference>
<feature type="domain" description="Zinc finger Sec23/Sec24-type" evidence="12">
    <location>
        <begin position="53"/>
        <end position="91"/>
    </location>
</feature>
<dbReference type="InterPro" id="IPR036175">
    <property type="entry name" value="Sec23/24_helical_dom_sf"/>
</dbReference>
<dbReference type="InterPro" id="IPR012990">
    <property type="entry name" value="Beta-sandwich_Sec23_24"/>
</dbReference>
<evidence type="ECO:0000259" key="12">
    <source>
        <dbReference type="Pfam" id="PF04810"/>
    </source>
</evidence>
<keyword evidence="7 10" id="KW-0472">Membrane</keyword>
<dbReference type="EMBL" id="GISG01260981">
    <property type="protein sequence ID" value="MBA4673860.1"/>
    <property type="molecule type" value="Transcribed_RNA"/>
</dbReference>
<evidence type="ECO:0000256" key="6">
    <source>
        <dbReference type="ARBA" id="ARBA00022927"/>
    </source>
</evidence>
<dbReference type="GO" id="GO:0030127">
    <property type="term" value="C:COPII vesicle coat"/>
    <property type="evidence" value="ECO:0007669"/>
    <property type="project" value="InterPro"/>
</dbReference>
<name>A0A7C9EQL3_OPUST</name>
<dbReference type="SUPFAM" id="SSF81995">
    <property type="entry name" value="beta-sandwich domain of Sec23/24"/>
    <property type="match status" value="1"/>
</dbReference>
<dbReference type="Gene3D" id="2.30.30.380">
    <property type="entry name" value="Zn-finger domain of Sec23/24"/>
    <property type="match status" value="1"/>
</dbReference>
<dbReference type="SUPFAM" id="SSF81811">
    <property type="entry name" value="Helical domain of Sec23/24"/>
    <property type="match status" value="1"/>
</dbReference>
<sequence length="791" mass="88121">MDFVELEAIEGLRWSWNSWPSSRSEALSLVIPLSVMCSPLMESSELPILPYEPLICVKCGAALNPYARVEYQSKIWLCPFCYHKNLFPKSYAGIGENNLPAELFPTYSTVEYHPGKSTMPASNSSSNLSLRPNWGNGLSSSSLSSMVSTTNSSNPSLNVTDTRGVNMGPAFVFLVDLCMAEDELRVLKNELLLIVSQLPENALVALVTFDSLVKVYDLGFAECTRVVLFHGDRELSSTQIQQFLQLQSMRQPHMGKGVAVQKQGFLLAVSECEFSVTAAIEELHSSGTVTPGHRPLRATGAAISVAVGLLEGCMVKTGSRVMVFTSGPATIGPGIVVQSDRAYSIRNQRDLVNGNAPFYDKSCSFYTRISQRLCDASVVLDLFACSLDQVGAAELKVPVESSGGFMMLGELFESDQFRKCLRQLFTRDNDGNLKMYFDATIEVVTTNDVKVCGALGPCLSLRKRNDRVSGNEIGQGATSTWKLCSLTNKTCLAFFFEVSDNRKIEPGSAFFIQFITRYQYGATGIRRRVTTVARRWVVKHSPEICAGFDQEAAAAVTARLAIDRAESHHARDVIRWLDDNLIRFCSKFGDYIQEDPSSFRLSSNFSLYPQFMYYLRRSQFLNVFNSSPDETAFFRLMLNREGVVGSLIMIQPTLFQYSFDGPPIPVLLDICSVSSDVILLFDSYFYVVIHYGSKIAQWRKLGYHKDPNHENFRKLLEAPELDAEQLVAERMPLPKLIKCDQHSSQARFLLARLNPSVTQNSTYAEGSEIILTDDVSLQVFIDHLQQLAVQG</sequence>
<dbReference type="Pfam" id="PF08033">
    <property type="entry name" value="Sec23_BS"/>
    <property type="match status" value="1"/>
</dbReference>
<feature type="domain" description="Sec23/Sec24 trunk" evidence="13">
    <location>
        <begin position="167"/>
        <end position="427"/>
    </location>
</feature>
<keyword evidence="3 10" id="KW-0256">Endoplasmic reticulum</keyword>
<accession>A0A7C9EQL3</accession>
<keyword evidence="5 10" id="KW-0931">ER-Golgi transport</keyword>
<dbReference type="SUPFAM" id="SSF53300">
    <property type="entry name" value="vWA-like"/>
    <property type="match status" value="1"/>
</dbReference>
<dbReference type="InterPro" id="IPR006895">
    <property type="entry name" value="Znf_Sec23_Sec24"/>
</dbReference>
<evidence type="ECO:0000256" key="7">
    <source>
        <dbReference type="ARBA" id="ARBA00023136"/>
    </source>
</evidence>
<reference evidence="16" key="2">
    <citation type="submission" date="2020-07" db="EMBL/GenBank/DDBJ databases">
        <authorList>
            <person name="Vera ALvarez R."/>
            <person name="Arias-Moreno D.M."/>
            <person name="Jimenez-Jacinto V."/>
            <person name="Jimenez-Bremont J.F."/>
            <person name="Swaminathan K."/>
            <person name="Moose S.P."/>
            <person name="Guerrero-Gonzalez M.L."/>
            <person name="Marino-Ramirez L."/>
            <person name="Landsman D."/>
            <person name="Rodriguez-Kessler M."/>
            <person name="Delgado-Sanchez P."/>
        </authorList>
    </citation>
    <scope>NUCLEOTIDE SEQUENCE</scope>
    <source>
        <tissue evidence="16">Cladode</tissue>
    </source>
</reference>
<feature type="domain" description="Sec23/Sec24 beta-sandwich" evidence="15">
    <location>
        <begin position="437"/>
        <end position="537"/>
    </location>
</feature>
<evidence type="ECO:0000259" key="14">
    <source>
        <dbReference type="Pfam" id="PF04815"/>
    </source>
</evidence>
<keyword evidence="10" id="KW-0963">Cytoplasm</keyword>
<evidence type="ECO:0000256" key="3">
    <source>
        <dbReference type="ARBA" id="ARBA00022824"/>
    </source>
</evidence>
<comment type="function">
    <text evidence="9 10">Component of the coat protein complex II (COPII) which promotes the formation of transport vesicles from the endoplasmic reticulum (ER). The coat has two main functions, the physical deformation of the endoplasmic reticulum membrane into vesicles and the selection of cargo molecules.</text>
</comment>
<dbReference type="CDD" id="cd11287">
    <property type="entry name" value="Sec23_C"/>
    <property type="match status" value="1"/>
</dbReference>
<dbReference type="InterPro" id="IPR006900">
    <property type="entry name" value="Sec23/24_helical_dom"/>
</dbReference>
<evidence type="ECO:0000313" key="16">
    <source>
        <dbReference type="EMBL" id="MBA4673860.1"/>
    </source>
</evidence>
<dbReference type="AlphaFoldDB" id="A0A7C9EQL3"/>
<comment type="subcellular location">
    <subcellularLocation>
        <location evidence="10">Cytoplasmic vesicle</location>
        <location evidence="10">COPII-coated vesicle membrane</location>
        <topology evidence="10">Peripheral membrane protein</topology>
        <orientation evidence="10">Cytoplasmic side</orientation>
    </subcellularLocation>
    <subcellularLocation>
        <location evidence="10">Endoplasmic reticulum membrane</location>
        <topology evidence="10">Peripheral membrane protein</topology>
        <orientation evidence="10">Cytoplasmic side</orientation>
    </subcellularLocation>
</comment>
<protein>
    <recommendedName>
        <fullName evidence="10">Protein transport protein SEC23</fullName>
    </recommendedName>
</protein>
<dbReference type="SUPFAM" id="SSF82919">
    <property type="entry name" value="Zn-finger domain of Sec23/24"/>
    <property type="match status" value="1"/>
</dbReference>
<dbReference type="InterPro" id="IPR037550">
    <property type="entry name" value="Sec23_C"/>
</dbReference>
<dbReference type="GO" id="GO:0090110">
    <property type="term" value="P:COPII-coated vesicle cargo loading"/>
    <property type="evidence" value="ECO:0007669"/>
    <property type="project" value="TreeGrafter"/>
</dbReference>
<dbReference type="InterPro" id="IPR036174">
    <property type="entry name" value="Znf_Sec23_Sec24_sf"/>
</dbReference>
<dbReference type="SUPFAM" id="SSF82754">
    <property type="entry name" value="C-terminal, gelsolin-like domain of Sec23/24"/>
    <property type="match status" value="1"/>
</dbReference>
<dbReference type="FunFam" id="3.40.20.10:FF:000014">
    <property type="entry name" value="Protein transport protein SEC23"/>
    <property type="match status" value="1"/>
</dbReference>
<dbReference type="GO" id="GO:0008270">
    <property type="term" value="F:zinc ion binding"/>
    <property type="evidence" value="ECO:0007669"/>
    <property type="project" value="InterPro"/>
</dbReference>
<keyword evidence="4 10" id="KW-0862">Zinc</keyword>
<dbReference type="Pfam" id="PF00626">
    <property type="entry name" value="Gelsolin"/>
    <property type="match status" value="1"/>
</dbReference>
<dbReference type="GO" id="GO:0070971">
    <property type="term" value="C:endoplasmic reticulum exit site"/>
    <property type="evidence" value="ECO:0007669"/>
    <property type="project" value="TreeGrafter"/>
</dbReference>
<dbReference type="Gene3D" id="3.40.50.410">
    <property type="entry name" value="von Willebrand factor, type A domain"/>
    <property type="match status" value="1"/>
</dbReference>
<dbReference type="Pfam" id="PF04811">
    <property type="entry name" value="Sec23_trunk"/>
    <property type="match status" value="1"/>
</dbReference>
<dbReference type="Gene3D" id="3.40.20.10">
    <property type="entry name" value="Severin"/>
    <property type="match status" value="1"/>
</dbReference>
<reference evidence="16" key="1">
    <citation type="journal article" date="2013" name="J. Plant Res.">
        <title>Effect of fungi and light on seed germination of three Opuntia species from semiarid lands of central Mexico.</title>
        <authorList>
            <person name="Delgado-Sanchez P."/>
            <person name="Jimenez-Bremont J.F."/>
            <person name="Guerrero-Gonzalez Mde L."/>
            <person name="Flores J."/>
        </authorList>
    </citation>
    <scope>NUCLEOTIDE SEQUENCE</scope>
    <source>
        <tissue evidence="16">Cladode</tissue>
    </source>
</reference>
<dbReference type="InterPro" id="IPR006896">
    <property type="entry name" value="Sec23/24_trunk_dom"/>
</dbReference>
<dbReference type="GO" id="GO:0005096">
    <property type="term" value="F:GTPase activator activity"/>
    <property type="evidence" value="ECO:0007669"/>
    <property type="project" value="TreeGrafter"/>
</dbReference>
<comment type="similarity">
    <text evidence="10">Belongs to the SEC23/SEC24 family. SEC23 subfamily.</text>
</comment>
<dbReference type="GO" id="GO:0006886">
    <property type="term" value="P:intracellular protein transport"/>
    <property type="evidence" value="ECO:0007669"/>
    <property type="project" value="InterPro"/>
</dbReference>
<evidence type="ECO:0000259" key="13">
    <source>
        <dbReference type="Pfam" id="PF04811"/>
    </source>
</evidence>
<evidence type="ECO:0000256" key="5">
    <source>
        <dbReference type="ARBA" id="ARBA00022892"/>
    </source>
</evidence>
<feature type="domain" description="Gelsolin-like" evidence="11">
    <location>
        <begin position="663"/>
        <end position="749"/>
    </location>
</feature>
<keyword evidence="2 10" id="KW-0479">Metal-binding</keyword>
<dbReference type="Pfam" id="PF04810">
    <property type="entry name" value="zf-Sec23_Sec24"/>
    <property type="match status" value="1"/>
</dbReference>
<evidence type="ECO:0000256" key="8">
    <source>
        <dbReference type="ARBA" id="ARBA00023329"/>
    </source>
</evidence>
<dbReference type="Gene3D" id="1.20.120.730">
    <property type="entry name" value="Sec23/Sec24 helical domain"/>
    <property type="match status" value="1"/>
</dbReference>
<dbReference type="InterPro" id="IPR007123">
    <property type="entry name" value="Gelsolin-like_dom"/>
</dbReference>
<evidence type="ECO:0000256" key="9">
    <source>
        <dbReference type="ARBA" id="ARBA00025471"/>
    </source>
</evidence>
<evidence type="ECO:0000259" key="11">
    <source>
        <dbReference type="Pfam" id="PF00626"/>
    </source>
</evidence>
<evidence type="ECO:0000256" key="1">
    <source>
        <dbReference type="ARBA" id="ARBA00022448"/>
    </source>
</evidence>
<keyword evidence="8 10" id="KW-0968">Cytoplasmic vesicle</keyword>
<dbReference type="FunFam" id="2.30.30.380:FF:000001">
    <property type="entry name" value="Protein transport protein SEC23"/>
    <property type="match status" value="1"/>
</dbReference>
<dbReference type="InterPro" id="IPR029006">
    <property type="entry name" value="ADF-H/Gelsolin-like_dom_sf"/>
</dbReference>
<keyword evidence="1 10" id="KW-0813">Transport</keyword>
<proteinExistence type="inferred from homology"/>
<dbReference type="FunFam" id="3.40.50.410:FF:000043">
    <property type="entry name" value="Protein transport protein SEC23"/>
    <property type="match status" value="1"/>
</dbReference>
<evidence type="ECO:0000259" key="15">
    <source>
        <dbReference type="Pfam" id="PF08033"/>
    </source>
</evidence>
<keyword evidence="6 10" id="KW-0653">Protein transport</keyword>
<dbReference type="InterPro" id="IPR036465">
    <property type="entry name" value="vWFA_dom_sf"/>
</dbReference>
<evidence type="ECO:0000256" key="4">
    <source>
        <dbReference type="ARBA" id="ARBA00022833"/>
    </source>
</evidence>
<dbReference type="PANTHER" id="PTHR11141">
    <property type="entry name" value="PROTEIN TRANSPORT PROTEIN SEC23"/>
    <property type="match status" value="1"/>
</dbReference>
<feature type="domain" description="Sec23/Sec24 helical" evidence="14">
    <location>
        <begin position="549"/>
        <end position="646"/>
    </location>
</feature>
<organism evidence="16">
    <name type="scientific">Opuntia streptacantha</name>
    <name type="common">Prickly pear cactus</name>
    <name type="synonym">Opuntia cardona</name>
    <dbReference type="NCBI Taxonomy" id="393608"/>
    <lineage>
        <taxon>Eukaryota</taxon>
        <taxon>Viridiplantae</taxon>
        <taxon>Streptophyta</taxon>
        <taxon>Embryophyta</taxon>
        <taxon>Tracheophyta</taxon>
        <taxon>Spermatophyta</taxon>
        <taxon>Magnoliopsida</taxon>
        <taxon>eudicotyledons</taxon>
        <taxon>Gunneridae</taxon>
        <taxon>Pentapetalae</taxon>
        <taxon>Caryophyllales</taxon>
        <taxon>Cactineae</taxon>
        <taxon>Cactaceae</taxon>
        <taxon>Opuntioideae</taxon>
        <taxon>Opuntia</taxon>
    </lineage>
</organism>
<dbReference type="InterPro" id="IPR037364">
    <property type="entry name" value="Sec23"/>
</dbReference>
<dbReference type="FunFam" id="2.60.40.1670:FF:000010">
    <property type="entry name" value="Protein transport protein SEC23"/>
    <property type="match status" value="1"/>
</dbReference>
<dbReference type="PANTHER" id="PTHR11141:SF22">
    <property type="entry name" value="PROTEIN TRANSPORT PROTEIN SEC23 G"/>
    <property type="match status" value="1"/>
</dbReference>
<dbReference type="InterPro" id="IPR036180">
    <property type="entry name" value="Gelsolin-like_dom_sf"/>
</dbReference>
<dbReference type="Gene3D" id="2.60.40.1670">
    <property type="entry name" value="beta-sandwich domain of Sec23/24"/>
    <property type="match status" value="1"/>
</dbReference>
<evidence type="ECO:0000256" key="10">
    <source>
        <dbReference type="RuleBase" id="RU365030"/>
    </source>
</evidence>
<dbReference type="GO" id="GO:0005789">
    <property type="term" value="C:endoplasmic reticulum membrane"/>
    <property type="evidence" value="ECO:0007669"/>
    <property type="project" value="UniProtKB-SubCell"/>
</dbReference>